<dbReference type="GO" id="GO:0016705">
    <property type="term" value="F:oxidoreductase activity, acting on paired donors, with incorporation or reduction of molecular oxygen"/>
    <property type="evidence" value="ECO:0007669"/>
    <property type="project" value="InterPro"/>
</dbReference>
<dbReference type="AlphaFoldDB" id="A0A0G4L467"/>
<feature type="region of interest" description="Disordered" evidence="5">
    <location>
        <begin position="88"/>
        <end position="129"/>
    </location>
</feature>
<dbReference type="InterPro" id="IPR036864">
    <property type="entry name" value="Zn2-C6_fun-type_DNA-bd_sf"/>
</dbReference>
<dbReference type="InterPro" id="IPR053175">
    <property type="entry name" value="DHMBA_Reg_Transcription_Factor"/>
</dbReference>
<reference evidence="7 8" key="1">
    <citation type="submission" date="2015-05" db="EMBL/GenBank/DDBJ databases">
        <authorList>
            <person name="Wang D.B."/>
            <person name="Wang M."/>
        </authorList>
    </citation>
    <scope>NUCLEOTIDE SEQUENCE [LARGE SCALE GENOMIC DNA]</scope>
    <source>
        <strain evidence="7">VL1</strain>
    </source>
</reference>
<dbReference type="GO" id="GO:0051213">
    <property type="term" value="F:dioxygenase activity"/>
    <property type="evidence" value="ECO:0007669"/>
    <property type="project" value="UniProtKB-KW"/>
</dbReference>
<sequence length="875" mass="94946">MVNTGHPSKACKLCRSRRIKCDETKPACLKCAKANRVCPGYRDAFEINLRDETQSTIRKAKSAAIRKASKEGLSITADGSGDGLINGIAANSPDWPPIGRQQHAVKSTANSSSSSSSSPSASASPSSSSSFSQIILNKKSYEAYRRSHSVEAERLPRGLDTPLDEQATCFFLSNYVLVPPAGVGHGIFTFLIPLIDSPRYKASPMHSAFTAVSMAALAGRPNSRSLFSVAHVHYSRALEQLTRAMQDRDQAKQDTSLAASILLAFYEGLANDEYEMSAFSKHISGAAAMIKLRGPRLIESPLGVAMFEVVRASAIRQYMFFSECSVEDIKWWAGHAVAESVGHQALTLNLQTTLIRAEADHLFQGAHSAEKVERALELSKKARALDGEIIKWFEACPPAWKRGSAGIAPPLRGSLSNPRKSSTSASTYTPSSAYSPFHNTFSTPTPSSRARFPLSSSPTRFDPSESSPCEPTPTQAQDKTDMSYKNLTAYPDLEIYTYPNVWAAGKYITTHVSRLLLAQVTARCIACTCHPADPFHTEEYRKVQAIGREQVEEIISSTPYLTGWAGDSTTTPYFPCGTAEMPKGLASVTCMWPLLAAGMSRFADRSQRAFVKGRLTHIGEMMGIRQAEVFSKNIDINTLADNSTCEHPSYQVHIFSTSPLVTYLTDFISPSERQLLQSIAADTFTKSSVVDADGRASHHAVRASDSTALPPSELVDCLHQRALAFQGLDAAAAARLEPLQLVRYSAGGHYHFHTDWFTSPSQATASQGGNRATSFFAYVSVGGGTIGGGTSFPLLEAPREGTWCRWVDCDAERDKGAVFRPIEGSAVFWENFGKDGAGDVRTLHAGEPVVMGSKIGMNIWTRQAALGDDIRSGKP</sequence>
<dbReference type="Gene3D" id="4.10.240.10">
    <property type="entry name" value="Zn(2)-C6 fungal-type DNA-binding domain"/>
    <property type="match status" value="1"/>
</dbReference>
<feature type="region of interest" description="Disordered" evidence="5">
    <location>
        <begin position="410"/>
        <end position="478"/>
    </location>
</feature>
<feature type="compositionally biased region" description="Low complexity" evidence="5">
    <location>
        <begin position="464"/>
        <end position="474"/>
    </location>
</feature>
<proteinExistence type="predicted"/>
<evidence type="ECO:0000256" key="2">
    <source>
        <dbReference type="ARBA" id="ARBA00022964"/>
    </source>
</evidence>
<dbReference type="CDD" id="cd00067">
    <property type="entry name" value="GAL4"/>
    <property type="match status" value="1"/>
</dbReference>
<dbReference type="Gene3D" id="2.60.120.620">
    <property type="entry name" value="q2cbj1_9rhob like domain"/>
    <property type="match status" value="1"/>
</dbReference>
<dbReference type="InterPro" id="IPR044862">
    <property type="entry name" value="Pro_4_hyd_alph_FE2OG_OXY"/>
</dbReference>
<feature type="compositionally biased region" description="Low complexity" evidence="5">
    <location>
        <begin position="111"/>
        <end position="129"/>
    </location>
</feature>
<dbReference type="PANTHER" id="PTHR38791:SF13">
    <property type="entry name" value="ZN(2)-C6 FUNGAL-TYPE DOMAIN-CONTAINING PROTEIN"/>
    <property type="match status" value="1"/>
</dbReference>
<evidence type="ECO:0000256" key="5">
    <source>
        <dbReference type="SAM" id="MobiDB-lite"/>
    </source>
</evidence>
<dbReference type="PROSITE" id="PS50048">
    <property type="entry name" value="ZN2_CY6_FUNGAL_2"/>
    <property type="match status" value="1"/>
</dbReference>
<keyword evidence="2" id="KW-0223">Dioxygenase</keyword>
<feature type="compositionally biased region" description="Low complexity" evidence="5">
    <location>
        <begin position="421"/>
        <end position="436"/>
    </location>
</feature>
<dbReference type="PANTHER" id="PTHR38791">
    <property type="entry name" value="ZN(II)2CYS6 TRANSCRIPTION FACTOR (EUROFUNG)-RELATED-RELATED"/>
    <property type="match status" value="1"/>
</dbReference>
<feature type="compositionally biased region" description="Polar residues" evidence="5">
    <location>
        <begin position="437"/>
        <end position="459"/>
    </location>
</feature>
<feature type="domain" description="Zn(2)-C6 fungal-type" evidence="6">
    <location>
        <begin position="10"/>
        <end position="38"/>
    </location>
</feature>
<evidence type="ECO:0000259" key="6">
    <source>
        <dbReference type="PROSITE" id="PS50048"/>
    </source>
</evidence>
<evidence type="ECO:0000256" key="1">
    <source>
        <dbReference type="ARBA" id="ARBA00001961"/>
    </source>
</evidence>
<dbReference type="PROSITE" id="PS00463">
    <property type="entry name" value="ZN2_CY6_FUNGAL_1"/>
    <property type="match status" value="1"/>
</dbReference>
<evidence type="ECO:0000256" key="4">
    <source>
        <dbReference type="ARBA" id="ARBA00023242"/>
    </source>
</evidence>
<dbReference type="GO" id="GO:0031418">
    <property type="term" value="F:L-ascorbic acid binding"/>
    <property type="evidence" value="ECO:0007669"/>
    <property type="project" value="InterPro"/>
</dbReference>
<dbReference type="Pfam" id="PF00172">
    <property type="entry name" value="Zn_clus"/>
    <property type="match status" value="1"/>
</dbReference>
<dbReference type="EMBL" id="CVQH01007780">
    <property type="protein sequence ID" value="CRK16792.1"/>
    <property type="molecule type" value="Genomic_DNA"/>
</dbReference>
<gene>
    <name evidence="7" type="ORF">BN1708_011844</name>
</gene>
<dbReference type="InterPro" id="IPR021858">
    <property type="entry name" value="Fun_TF"/>
</dbReference>
<protein>
    <recommendedName>
        <fullName evidence="6">Zn(2)-C6 fungal-type domain-containing protein</fullName>
    </recommendedName>
</protein>
<organism evidence="7 8">
    <name type="scientific">Verticillium longisporum</name>
    <name type="common">Verticillium dahliae var. longisporum</name>
    <dbReference type="NCBI Taxonomy" id="100787"/>
    <lineage>
        <taxon>Eukaryota</taxon>
        <taxon>Fungi</taxon>
        <taxon>Dikarya</taxon>
        <taxon>Ascomycota</taxon>
        <taxon>Pezizomycotina</taxon>
        <taxon>Sordariomycetes</taxon>
        <taxon>Hypocreomycetidae</taxon>
        <taxon>Glomerellales</taxon>
        <taxon>Plectosphaerellaceae</taxon>
        <taxon>Verticillium</taxon>
    </lineage>
</organism>
<keyword evidence="4" id="KW-0539">Nucleus</keyword>
<dbReference type="GO" id="GO:0008270">
    <property type="term" value="F:zinc ion binding"/>
    <property type="evidence" value="ECO:0007669"/>
    <property type="project" value="InterPro"/>
</dbReference>
<name>A0A0G4L467_VERLO</name>
<dbReference type="Proteomes" id="UP000044602">
    <property type="component" value="Unassembled WGS sequence"/>
</dbReference>
<dbReference type="Pfam" id="PF11951">
    <property type="entry name" value="Fungal_trans_2"/>
    <property type="match status" value="1"/>
</dbReference>
<dbReference type="InterPro" id="IPR006620">
    <property type="entry name" value="Pro_4_hyd_alph"/>
</dbReference>
<dbReference type="Pfam" id="PF13640">
    <property type="entry name" value="2OG-FeII_Oxy_3"/>
    <property type="match status" value="1"/>
</dbReference>
<comment type="cofactor">
    <cofactor evidence="1">
        <name>L-ascorbate</name>
        <dbReference type="ChEBI" id="CHEBI:38290"/>
    </cofactor>
</comment>
<dbReference type="SUPFAM" id="SSF57701">
    <property type="entry name" value="Zn2/Cys6 DNA-binding domain"/>
    <property type="match status" value="1"/>
</dbReference>
<keyword evidence="3" id="KW-0560">Oxidoreductase</keyword>
<dbReference type="SMART" id="SM00066">
    <property type="entry name" value="GAL4"/>
    <property type="match status" value="1"/>
</dbReference>
<keyword evidence="8" id="KW-1185">Reference proteome</keyword>
<evidence type="ECO:0000256" key="3">
    <source>
        <dbReference type="ARBA" id="ARBA00023002"/>
    </source>
</evidence>
<evidence type="ECO:0000313" key="7">
    <source>
        <dbReference type="EMBL" id="CRK16792.1"/>
    </source>
</evidence>
<dbReference type="GO" id="GO:0000981">
    <property type="term" value="F:DNA-binding transcription factor activity, RNA polymerase II-specific"/>
    <property type="evidence" value="ECO:0007669"/>
    <property type="project" value="InterPro"/>
</dbReference>
<dbReference type="GO" id="GO:0005506">
    <property type="term" value="F:iron ion binding"/>
    <property type="evidence" value="ECO:0007669"/>
    <property type="project" value="InterPro"/>
</dbReference>
<evidence type="ECO:0000313" key="8">
    <source>
        <dbReference type="Proteomes" id="UP000044602"/>
    </source>
</evidence>
<dbReference type="STRING" id="100787.A0A0G4L467"/>
<dbReference type="SMART" id="SM00702">
    <property type="entry name" value="P4Hc"/>
    <property type="match status" value="1"/>
</dbReference>
<dbReference type="InterPro" id="IPR001138">
    <property type="entry name" value="Zn2Cys6_DnaBD"/>
</dbReference>
<accession>A0A0G4L467</accession>